<feature type="region of interest" description="Disordered" evidence="4">
    <location>
        <begin position="77"/>
        <end position="131"/>
    </location>
</feature>
<dbReference type="PANTHER" id="PTHR14369:SF0">
    <property type="entry name" value="SURFEIT LOCUS PROTEIN 6"/>
    <property type="match status" value="1"/>
</dbReference>
<dbReference type="PANTHER" id="PTHR14369">
    <property type="entry name" value="SURFEIT LOCUS PROTEIN 6"/>
    <property type="match status" value="1"/>
</dbReference>
<protein>
    <submittedName>
        <fullName evidence="6">Putative surfeit 6</fullName>
    </submittedName>
</protein>
<dbReference type="Pfam" id="PF04935">
    <property type="entry name" value="SURF6"/>
    <property type="match status" value="1"/>
</dbReference>
<feature type="region of interest" description="Disordered" evidence="4">
    <location>
        <begin position="234"/>
        <end position="291"/>
    </location>
</feature>
<sequence>LEEENGYIQYLLAAFEIPEKRDDDIDLDEYLLDSNAGESNEPDGEEILNRKTPAESVDELQTRLDVMKNKIAMKYLQRKNKKPISETKQERKKLKKEKELKKKLNKIKKNSLKNERLKHERAEAADEGKVKLDADSKSKFSQQRIFNVDSKIVFSKFDFADSEKKKKGLETDARKLLKNVVNEKRKLAELKDEDREKYAEVKNDLAWKKAFDKTEGKKLKDDAEILVKKIKRRKNEVQKSKQQWKERQQKVEHQKEQRQKKRTDNLKKRSDQKKNKKLKKLAKKGKIIPGF</sequence>
<dbReference type="AlphaFoldDB" id="U5EHL4"/>
<proteinExistence type="evidence at transcript level"/>
<feature type="compositionally biased region" description="Basic and acidic residues" evidence="4">
    <location>
        <begin position="112"/>
        <end position="131"/>
    </location>
</feature>
<dbReference type="GO" id="GO:0005730">
    <property type="term" value="C:nucleolus"/>
    <property type="evidence" value="ECO:0007669"/>
    <property type="project" value="TreeGrafter"/>
</dbReference>
<dbReference type="InterPro" id="IPR029190">
    <property type="entry name" value="Rrp14/SURF6_C"/>
</dbReference>
<feature type="non-terminal residue" evidence="6">
    <location>
        <position position="1"/>
    </location>
</feature>
<name>U5EHL4_9DIPT</name>
<feature type="compositionally biased region" description="Basic and acidic residues" evidence="4">
    <location>
        <begin position="235"/>
        <end position="273"/>
    </location>
</feature>
<comment type="subcellular location">
    <subcellularLocation>
        <location evidence="1">Nucleus</location>
    </subcellularLocation>
</comment>
<reference evidence="6" key="1">
    <citation type="journal article" date="2014" name="Insect Biochem. Mol. Biol.">
        <title>An insight into the sialome of the frog biting fly, Corethrella appendiculata.</title>
        <authorList>
            <person name="Ribeiro J.M.C."/>
            <person name="Chagas A.C."/>
            <person name="Pham V.M."/>
            <person name="Lounibos L.P."/>
            <person name="Calvo E."/>
        </authorList>
    </citation>
    <scope>NUCLEOTIDE SEQUENCE</scope>
    <source>
        <tissue evidence="6">Salivary glands</tissue>
    </source>
</reference>
<dbReference type="GO" id="GO:0003677">
    <property type="term" value="F:DNA binding"/>
    <property type="evidence" value="ECO:0007669"/>
    <property type="project" value="TreeGrafter"/>
</dbReference>
<feature type="compositionally biased region" description="Basic residues" evidence="4">
    <location>
        <begin position="274"/>
        <end position="291"/>
    </location>
</feature>
<dbReference type="GO" id="GO:0042274">
    <property type="term" value="P:ribosomal small subunit biogenesis"/>
    <property type="evidence" value="ECO:0007669"/>
    <property type="project" value="TreeGrafter"/>
</dbReference>
<evidence type="ECO:0000259" key="5">
    <source>
        <dbReference type="Pfam" id="PF04935"/>
    </source>
</evidence>
<evidence type="ECO:0000256" key="4">
    <source>
        <dbReference type="SAM" id="MobiDB-lite"/>
    </source>
</evidence>
<dbReference type="InterPro" id="IPR007019">
    <property type="entry name" value="SURF6"/>
</dbReference>
<feature type="domain" description="Ribosomal RNA-processing protein 14/surfeit locus protein 6 C-terminal" evidence="5">
    <location>
        <begin position="87"/>
        <end position="279"/>
    </location>
</feature>
<dbReference type="GO" id="GO:0003723">
    <property type="term" value="F:RNA binding"/>
    <property type="evidence" value="ECO:0007669"/>
    <property type="project" value="TreeGrafter"/>
</dbReference>
<evidence type="ECO:0000256" key="3">
    <source>
        <dbReference type="ARBA" id="ARBA00023242"/>
    </source>
</evidence>
<keyword evidence="3" id="KW-0539">Nucleus</keyword>
<comment type="similarity">
    <text evidence="2">Belongs to the SURF6 family.</text>
</comment>
<accession>U5EHL4</accession>
<evidence type="ECO:0000256" key="1">
    <source>
        <dbReference type="ARBA" id="ARBA00004123"/>
    </source>
</evidence>
<evidence type="ECO:0000313" key="6">
    <source>
        <dbReference type="EMBL" id="JAB56902.1"/>
    </source>
</evidence>
<organism evidence="6">
    <name type="scientific">Corethrella appendiculata</name>
    <dbReference type="NCBI Taxonomy" id="1370023"/>
    <lineage>
        <taxon>Eukaryota</taxon>
        <taxon>Metazoa</taxon>
        <taxon>Ecdysozoa</taxon>
        <taxon>Arthropoda</taxon>
        <taxon>Hexapoda</taxon>
        <taxon>Insecta</taxon>
        <taxon>Pterygota</taxon>
        <taxon>Neoptera</taxon>
        <taxon>Endopterygota</taxon>
        <taxon>Diptera</taxon>
        <taxon>Nematocera</taxon>
        <taxon>Culicoidea</taxon>
        <taxon>Chaoboridae</taxon>
        <taxon>Corethrella</taxon>
    </lineage>
</organism>
<dbReference type="EMBL" id="GANO01002969">
    <property type="protein sequence ID" value="JAB56902.1"/>
    <property type="molecule type" value="mRNA"/>
</dbReference>
<evidence type="ECO:0000256" key="2">
    <source>
        <dbReference type="ARBA" id="ARBA00005904"/>
    </source>
</evidence>
<feature type="region of interest" description="Disordered" evidence="4">
    <location>
        <begin position="31"/>
        <end position="54"/>
    </location>
</feature>
<dbReference type="GO" id="GO:0042273">
    <property type="term" value="P:ribosomal large subunit biogenesis"/>
    <property type="evidence" value="ECO:0007669"/>
    <property type="project" value="TreeGrafter"/>
</dbReference>